<dbReference type="Gene3D" id="3.90.550.10">
    <property type="entry name" value="Spore Coat Polysaccharide Biosynthesis Protein SpsA, Chain A"/>
    <property type="match status" value="1"/>
</dbReference>
<dbReference type="GO" id="GO:0016740">
    <property type="term" value="F:transferase activity"/>
    <property type="evidence" value="ECO:0007669"/>
    <property type="project" value="UniProtKB-KW"/>
</dbReference>
<protein>
    <submittedName>
        <fullName evidence="1">Glycosyltransferase involved in cell wall bisynthesis</fullName>
    </submittedName>
</protein>
<dbReference type="CDD" id="cd00761">
    <property type="entry name" value="Glyco_tranf_GTA_type"/>
    <property type="match status" value="1"/>
</dbReference>
<evidence type="ECO:0000313" key="1">
    <source>
        <dbReference type="EMBL" id="SNT57832.1"/>
    </source>
</evidence>
<name>A0A239NT09_9ACTN</name>
<proteinExistence type="predicted"/>
<dbReference type="EMBL" id="FZPH01000010">
    <property type="protein sequence ID" value="SNT57832.1"/>
    <property type="molecule type" value="Genomic_DNA"/>
</dbReference>
<sequence>MWRARLSVIESPDSPAPFLGAGTSINSMCVSAASLADLRVLLDHPAGGTMVRALTVFVERWQNPEGTWSGRLGALPHLLSHRIRLPAAGPGRAGVALEVRRPAPLRQLIMAVLPVFTSVRPLPRAVSADITVQDVAPPWVGSTANVAVVSGTLPTDDDIRPHDLVLSSDGTPLPPDGASTAQELLFGGVIQAGTAGVGGTVLVDVEHSACIGRYGPFGPATPVAGLVFAGDDWRIDGPDGPLVSGRTDGQRLAPEEIAALAKIGVVRCASVPCIYPAGEAAVLVRLAAAGVLVHAPDLRPPVAAHLADELRPLVVGELPTDDLEWEVRAVRQRRAALRQHATAFALPRLARDTFPALVAPPSVSVLLVTRRLEHVASTVAAIERQTYPDLEIVLCLHGAHPSAELLGQVARCSRPVELVAIGPEQRFGFGEAIGRATARARGSLITKFDDDDNYGPEHVWDLVLARLVSGATLVGKAAEFVHLHALDTTVRRQNGRAEHYAGVVAGGTMLISRGDLEEVGGWRPVPRSIDRGLISRVTRSGGLVYRTHPLGYIYHRRAAGHTWDPGLEYFLRDNGPQWPGLPRHSEFGTGVAELPLG</sequence>
<evidence type="ECO:0000313" key="2">
    <source>
        <dbReference type="Proteomes" id="UP000198362"/>
    </source>
</evidence>
<keyword evidence="2" id="KW-1185">Reference proteome</keyword>
<dbReference type="SUPFAM" id="SSF53448">
    <property type="entry name" value="Nucleotide-diphospho-sugar transferases"/>
    <property type="match status" value="1"/>
</dbReference>
<dbReference type="InterPro" id="IPR029044">
    <property type="entry name" value="Nucleotide-diphossugar_trans"/>
</dbReference>
<organism evidence="1 2">
    <name type="scientific">Asanoa hainanensis</name>
    <dbReference type="NCBI Taxonomy" id="560556"/>
    <lineage>
        <taxon>Bacteria</taxon>
        <taxon>Bacillati</taxon>
        <taxon>Actinomycetota</taxon>
        <taxon>Actinomycetes</taxon>
        <taxon>Micromonosporales</taxon>
        <taxon>Micromonosporaceae</taxon>
        <taxon>Asanoa</taxon>
    </lineage>
</organism>
<dbReference type="Proteomes" id="UP000198362">
    <property type="component" value="Unassembled WGS sequence"/>
</dbReference>
<keyword evidence="1" id="KW-0808">Transferase</keyword>
<gene>
    <name evidence="1" type="ORF">SAMN05421812_110205</name>
</gene>
<reference evidence="1 2" key="1">
    <citation type="submission" date="2017-06" db="EMBL/GenBank/DDBJ databases">
        <authorList>
            <person name="Kim H.J."/>
            <person name="Triplett B.A."/>
        </authorList>
    </citation>
    <scope>NUCLEOTIDE SEQUENCE [LARGE SCALE GENOMIC DNA]</scope>
    <source>
        <strain evidence="1 2">CGMCC 4.5593</strain>
    </source>
</reference>
<accession>A0A239NT09</accession>
<dbReference type="AlphaFoldDB" id="A0A239NT09"/>